<evidence type="ECO:0000259" key="10">
    <source>
        <dbReference type="PROSITE" id="PS50157"/>
    </source>
</evidence>
<dbReference type="EMBL" id="CAUWAG010000004">
    <property type="protein sequence ID" value="CAJ2502605.1"/>
    <property type="molecule type" value="Genomic_DNA"/>
</dbReference>
<dbReference type="PROSITE" id="PS50048">
    <property type="entry name" value="ZN2_CY6_FUNGAL_2"/>
    <property type="match status" value="1"/>
</dbReference>
<gene>
    <name evidence="11" type="ORF">KHLLAP_LOCUS3073</name>
</gene>
<feature type="region of interest" description="Disordered" evidence="8">
    <location>
        <begin position="262"/>
        <end position="295"/>
    </location>
</feature>
<feature type="compositionally biased region" description="Polar residues" evidence="8">
    <location>
        <begin position="263"/>
        <end position="273"/>
    </location>
</feature>
<dbReference type="Pfam" id="PF00172">
    <property type="entry name" value="Zn_clus"/>
    <property type="match status" value="1"/>
</dbReference>
<evidence type="ECO:0000256" key="3">
    <source>
        <dbReference type="ARBA" id="ARBA00022833"/>
    </source>
</evidence>
<reference evidence="11" key="1">
    <citation type="submission" date="2023-10" db="EMBL/GenBank/DDBJ databases">
        <authorList>
            <person name="Hackl T."/>
        </authorList>
    </citation>
    <scope>NUCLEOTIDE SEQUENCE</scope>
</reference>
<dbReference type="InterPro" id="IPR001138">
    <property type="entry name" value="Zn2Cys6_DnaBD"/>
</dbReference>
<evidence type="ECO:0000256" key="4">
    <source>
        <dbReference type="ARBA" id="ARBA00023015"/>
    </source>
</evidence>
<accession>A0AAI8YF96</accession>
<evidence type="ECO:0000313" key="11">
    <source>
        <dbReference type="EMBL" id="CAJ2502605.1"/>
    </source>
</evidence>
<dbReference type="SUPFAM" id="SSF57701">
    <property type="entry name" value="Zn2/Cys6 DNA-binding domain"/>
    <property type="match status" value="1"/>
</dbReference>
<evidence type="ECO:0000256" key="1">
    <source>
        <dbReference type="ARBA" id="ARBA00022723"/>
    </source>
</evidence>
<keyword evidence="6" id="KW-0539">Nucleus</keyword>
<dbReference type="PANTHER" id="PTHR47660:SF2">
    <property type="entry name" value="TRANSCRIPTION FACTOR WITH C2H2 AND ZN(2)-CYS(6) DNA BINDING DOMAIN (EUROFUNG)"/>
    <property type="match status" value="1"/>
</dbReference>
<protein>
    <submittedName>
        <fullName evidence="11">Uu.00g099990.m01.CDS01</fullName>
    </submittedName>
</protein>
<dbReference type="InterPro" id="IPR013087">
    <property type="entry name" value="Znf_C2H2_type"/>
</dbReference>
<evidence type="ECO:0000256" key="5">
    <source>
        <dbReference type="ARBA" id="ARBA00023163"/>
    </source>
</evidence>
<dbReference type="PROSITE" id="PS50157">
    <property type="entry name" value="ZINC_FINGER_C2H2_2"/>
    <property type="match status" value="2"/>
</dbReference>
<name>A0AAI8YF96_9PEZI</name>
<dbReference type="SMART" id="SM00355">
    <property type="entry name" value="ZnF_C2H2"/>
    <property type="match status" value="2"/>
</dbReference>
<dbReference type="GO" id="GO:0000981">
    <property type="term" value="F:DNA-binding transcription factor activity, RNA polymerase II-specific"/>
    <property type="evidence" value="ECO:0007669"/>
    <property type="project" value="InterPro"/>
</dbReference>
<feature type="domain" description="C2H2-type" evidence="10">
    <location>
        <begin position="31"/>
        <end position="59"/>
    </location>
</feature>
<keyword evidence="2 7" id="KW-0863">Zinc-finger</keyword>
<evidence type="ECO:0000313" key="12">
    <source>
        <dbReference type="Proteomes" id="UP001295740"/>
    </source>
</evidence>
<dbReference type="Gene3D" id="4.10.240.10">
    <property type="entry name" value="Zn(2)-C6 fungal-type DNA-binding domain"/>
    <property type="match status" value="1"/>
</dbReference>
<evidence type="ECO:0000256" key="8">
    <source>
        <dbReference type="SAM" id="MobiDB-lite"/>
    </source>
</evidence>
<keyword evidence="5" id="KW-0804">Transcription</keyword>
<dbReference type="InterPro" id="IPR036236">
    <property type="entry name" value="Znf_C2H2_sf"/>
</dbReference>
<keyword evidence="3" id="KW-0862">Zinc</keyword>
<dbReference type="PROSITE" id="PS00028">
    <property type="entry name" value="ZINC_FINGER_C2H2_1"/>
    <property type="match status" value="2"/>
</dbReference>
<keyword evidence="1" id="KW-0479">Metal-binding</keyword>
<keyword evidence="12" id="KW-1185">Reference proteome</keyword>
<feature type="domain" description="Zn(2)-C6 fungal-type" evidence="9">
    <location>
        <begin position="77"/>
        <end position="104"/>
    </location>
</feature>
<dbReference type="AlphaFoldDB" id="A0AAI8YF96"/>
<sequence length="965" mass="107625">MVVYCAYCGKSFTRKEHLERHIPSHTNVKPHRCSACQLSFARRDLLQRHHSTYHEARDPMEPRPGGVPTVAGRTPIACQNCAQAKTGCDKGVPCARCKDKGLQCAARFARRSSKAAMRAAQAHGTINNSVSLPKLASPPSTVNPAFMDIDQTAASSDQPIKAPISPEVGMTLDPSIPQHESRLKKNSPCSSNISSEDYPSPHTRIDNFVDEFVQHGADFMPHDHNYQELFLWSDYPLDFDMYSGNMPLVPADLSITAFPELSDMSSSNPEHVTSSSGSRSPSKSEQVNSSSGSIYTRSTSITSNVEFEPAVKPANMALNAPSDTMIPEFEVVIAAEAAWPLARCNPPMYSGTCPRTAIVHLECLEQKSKHEGTWHTLEQYLEQVDWDAADLASVVTITTRTRDKMLAITQTFLHKALEIHGGGVHSRNKRYASPDLLTFLVLPPSNILEYFLRSYVRNLSFFYSLVSTGSVDPNEMLENNQAATLLVLLMVAQGASAIPTAEARALAAGLIETCRISLFDIIEKDVEMCADPTALRCALLFTLLGAWSGDKWLMDIAMGQRGMYLSMLRHAGMFESQASMIPSFNSSTNAELQWRAWLQRETQNRLAYNWVLVDQELSLFHDIAPMLSISDLCAPLPASELCWLSTNAQQWVATMQNVYGCVNVSPQLLTTAPALTPSLYDLFQGFLHDNLQRRQAHGELTPHELRLLLHPLQTLLCHLRQMLSCFSDVLSARRTGARTVTKDSTQERLVEVQALLQKWYELSITYCKANPICPISKTNLVLYHLISLNAVTNFPEIEKLARREGFDGPSYWELSLRHKRCIYQREEAIFRCGQVCRLLRSMAGDRRPSWWSAALYRTTLILWTDSISRLDPNFQKRDAGSPVAIDQVTPEDQAVINYLWHNTGVPVLTHQDGTAASLEKPNEVLEYAIKMIGSSISSRFGDGIRRKLITLANNWNVDALSTTNV</sequence>
<dbReference type="PANTHER" id="PTHR47660">
    <property type="entry name" value="TRANSCRIPTION FACTOR WITH C2H2 AND ZN(2)-CYS(6) DNA BINDING DOMAIN (EUROFUNG)-RELATED-RELATED"/>
    <property type="match status" value="1"/>
</dbReference>
<feature type="domain" description="C2H2-type" evidence="10">
    <location>
        <begin position="3"/>
        <end position="30"/>
    </location>
</feature>
<evidence type="ECO:0000259" key="9">
    <source>
        <dbReference type="PROSITE" id="PS50048"/>
    </source>
</evidence>
<dbReference type="PROSITE" id="PS00463">
    <property type="entry name" value="ZN2_CY6_FUNGAL_1"/>
    <property type="match status" value="1"/>
</dbReference>
<dbReference type="Pfam" id="PF00096">
    <property type="entry name" value="zf-C2H2"/>
    <property type="match status" value="1"/>
</dbReference>
<evidence type="ECO:0000256" key="2">
    <source>
        <dbReference type="ARBA" id="ARBA00022771"/>
    </source>
</evidence>
<feature type="compositionally biased region" description="Low complexity" evidence="8">
    <location>
        <begin position="274"/>
        <end position="295"/>
    </location>
</feature>
<evidence type="ECO:0000256" key="6">
    <source>
        <dbReference type="ARBA" id="ARBA00023242"/>
    </source>
</evidence>
<feature type="region of interest" description="Disordered" evidence="8">
    <location>
        <begin position="178"/>
        <end position="201"/>
    </location>
</feature>
<dbReference type="FunFam" id="3.30.160.60:FF:000065">
    <property type="entry name" value="B-cell CLL/lymphoma 6, member B"/>
    <property type="match status" value="1"/>
</dbReference>
<dbReference type="Proteomes" id="UP001295740">
    <property type="component" value="Unassembled WGS sequence"/>
</dbReference>
<keyword evidence="4" id="KW-0805">Transcription regulation</keyword>
<dbReference type="Gene3D" id="3.30.160.60">
    <property type="entry name" value="Classic Zinc Finger"/>
    <property type="match status" value="2"/>
</dbReference>
<comment type="caution">
    <text evidence="11">The sequence shown here is derived from an EMBL/GenBank/DDBJ whole genome shotgun (WGS) entry which is preliminary data.</text>
</comment>
<proteinExistence type="predicted"/>
<feature type="compositionally biased region" description="Polar residues" evidence="8">
    <location>
        <begin position="187"/>
        <end position="197"/>
    </location>
</feature>
<dbReference type="SMART" id="SM00066">
    <property type="entry name" value="GAL4"/>
    <property type="match status" value="1"/>
</dbReference>
<evidence type="ECO:0000256" key="7">
    <source>
        <dbReference type="PROSITE-ProRule" id="PRU00042"/>
    </source>
</evidence>
<dbReference type="CDD" id="cd00067">
    <property type="entry name" value="GAL4"/>
    <property type="match status" value="1"/>
</dbReference>
<dbReference type="SUPFAM" id="SSF57667">
    <property type="entry name" value="beta-beta-alpha zinc fingers"/>
    <property type="match status" value="1"/>
</dbReference>
<dbReference type="GO" id="GO:0008270">
    <property type="term" value="F:zinc ion binding"/>
    <property type="evidence" value="ECO:0007669"/>
    <property type="project" value="UniProtKB-KW"/>
</dbReference>
<organism evidence="11 12">
    <name type="scientific">Anthostomella pinea</name>
    <dbReference type="NCBI Taxonomy" id="933095"/>
    <lineage>
        <taxon>Eukaryota</taxon>
        <taxon>Fungi</taxon>
        <taxon>Dikarya</taxon>
        <taxon>Ascomycota</taxon>
        <taxon>Pezizomycotina</taxon>
        <taxon>Sordariomycetes</taxon>
        <taxon>Xylariomycetidae</taxon>
        <taxon>Xylariales</taxon>
        <taxon>Xylariaceae</taxon>
        <taxon>Anthostomella</taxon>
    </lineage>
</organism>
<dbReference type="InterPro" id="IPR036864">
    <property type="entry name" value="Zn2-C6_fun-type_DNA-bd_sf"/>
</dbReference>